<dbReference type="InterPro" id="IPR051150">
    <property type="entry name" value="SWT21/TCAB1_mRNA_Telomere"/>
</dbReference>
<name>A0A5J5EVG9_9PEZI</name>
<dbReference type="InParanoid" id="A0A5J5EVG9"/>
<organism evidence="2 3">
    <name type="scientific">Sphaerosporella brunnea</name>
    <dbReference type="NCBI Taxonomy" id="1250544"/>
    <lineage>
        <taxon>Eukaryota</taxon>
        <taxon>Fungi</taxon>
        <taxon>Dikarya</taxon>
        <taxon>Ascomycota</taxon>
        <taxon>Pezizomycotina</taxon>
        <taxon>Pezizomycetes</taxon>
        <taxon>Pezizales</taxon>
        <taxon>Pyronemataceae</taxon>
        <taxon>Sphaerosporella</taxon>
    </lineage>
</organism>
<gene>
    <name evidence="2" type="ORF">FN846DRAFT_952243</name>
</gene>
<reference evidence="2 3" key="1">
    <citation type="submission" date="2019-09" db="EMBL/GenBank/DDBJ databases">
        <title>Draft genome of the ectomycorrhizal ascomycete Sphaerosporella brunnea.</title>
        <authorList>
            <consortium name="DOE Joint Genome Institute"/>
            <person name="Benucci G.M."/>
            <person name="Marozzi G."/>
            <person name="Antonielli L."/>
            <person name="Sanchez S."/>
            <person name="Marco P."/>
            <person name="Wang X."/>
            <person name="Falini L.B."/>
            <person name="Barry K."/>
            <person name="Haridas S."/>
            <person name="Lipzen A."/>
            <person name="Labutti K."/>
            <person name="Grigoriev I.V."/>
            <person name="Murat C."/>
            <person name="Martin F."/>
            <person name="Albertini E."/>
            <person name="Donnini D."/>
            <person name="Bonito G."/>
        </authorList>
    </citation>
    <scope>NUCLEOTIDE SEQUENCE [LARGE SCALE GENOMIC DNA]</scope>
    <source>
        <strain evidence="2 3">Sb_GMNB300</strain>
    </source>
</reference>
<dbReference type="Proteomes" id="UP000326924">
    <property type="component" value="Unassembled WGS sequence"/>
</dbReference>
<feature type="region of interest" description="Disordered" evidence="1">
    <location>
        <begin position="40"/>
        <end position="60"/>
    </location>
</feature>
<evidence type="ECO:0000313" key="2">
    <source>
        <dbReference type="EMBL" id="KAA8904671.1"/>
    </source>
</evidence>
<dbReference type="OrthoDB" id="239865at2759"/>
<dbReference type="FunCoup" id="A0A5J5EVG9">
    <property type="interactions" value="18"/>
</dbReference>
<sequence>MMSSEPSSSPHQEWPRISAPPRLVASTGNTYHGSIFRTALRENAEGPTPTSGGRARNPFNGSESNLFKSVQWTPDGTTLLTHSEDDGLRTFILPPDLLSASETALVPYCTTFTSSRVFATAIYPLANISQPESFIYLCSPRGEPIRLHSLLHPGLLSSYPLINPNTEVFETPYSLLIPSNTPNSFLAGTNNQISIFDLHRCGDGPVTVLKTTPARHAPATTTTMKGLVTAMALSDGMLAAGTNTRQVGLYAGDGGGEVIGVFTLPPDHEKVGRGVTGLSWSACGRYLYIAERRSDVVSVYDIRVTGHRVASLCGRAAGTNQRLGVDVATGLDGEVVAGGTDGVVRIWKGGEEGGGESVGAWQAHQDVVSSAVVHPFGSVVATCSGSRKTFGLGNRVSDDSSSSGSSGSGGEEEEEDQDNKGLWDNSLKVWEIPSSRITDQSP</sequence>
<feature type="region of interest" description="Disordered" evidence="1">
    <location>
        <begin position="391"/>
        <end position="442"/>
    </location>
</feature>
<evidence type="ECO:0000313" key="3">
    <source>
        <dbReference type="Proteomes" id="UP000326924"/>
    </source>
</evidence>
<feature type="compositionally biased region" description="Polar residues" evidence="1">
    <location>
        <begin position="1"/>
        <end position="11"/>
    </location>
</feature>
<dbReference type="InterPro" id="IPR015943">
    <property type="entry name" value="WD40/YVTN_repeat-like_dom_sf"/>
</dbReference>
<comment type="caution">
    <text evidence="2">The sequence shown here is derived from an EMBL/GenBank/DDBJ whole genome shotgun (WGS) entry which is preliminary data.</text>
</comment>
<protein>
    <recommendedName>
        <fullName evidence="4">WD40-repeat-containing domain protein</fullName>
    </recommendedName>
</protein>
<feature type="region of interest" description="Disordered" evidence="1">
    <location>
        <begin position="1"/>
        <end position="22"/>
    </location>
</feature>
<dbReference type="PANTHER" id="PTHR13211">
    <property type="entry name" value="TELOMERASE CAJAL BODY PROTEIN 1"/>
    <property type="match status" value="1"/>
</dbReference>
<dbReference type="EMBL" id="VXIS01000105">
    <property type="protein sequence ID" value="KAA8904671.1"/>
    <property type="molecule type" value="Genomic_DNA"/>
</dbReference>
<proteinExistence type="predicted"/>
<evidence type="ECO:0008006" key="4">
    <source>
        <dbReference type="Google" id="ProtNLM"/>
    </source>
</evidence>
<dbReference type="AlphaFoldDB" id="A0A5J5EVG9"/>
<dbReference type="Gene3D" id="2.130.10.10">
    <property type="entry name" value="YVTN repeat-like/Quinoprotein amine dehydrogenase"/>
    <property type="match status" value="2"/>
</dbReference>
<accession>A0A5J5EVG9</accession>
<dbReference type="SUPFAM" id="SSF101908">
    <property type="entry name" value="Putative isomerase YbhE"/>
    <property type="match status" value="1"/>
</dbReference>
<evidence type="ECO:0000256" key="1">
    <source>
        <dbReference type="SAM" id="MobiDB-lite"/>
    </source>
</evidence>
<dbReference type="PANTHER" id="PTHR13211:SF0">
    <property type="entry name" value="TELOMERASE CAJAL BODY PROTEIN 1"/>
    <property type="match status" value="1"/>
</dbReference>
<keyword evidence="3" id="KW-1185">Reference proteome</keyword>